<keyword evidence="14" id="KW-0496">Mitochondrion</keyword>
<evidence type="ECO:0000256" key="8">
    <source>
        <dbReference type="ARBA" id="ARBA00022692"/>
    </source>
</evidence>
<evidence type="ECO:0000256" key="19">
    <source>
        <dbReference type="SAM" id="Phobius"/>
    </source>
</evidence>
<evidence type="ECO:0000256" key="11">
    <source>
        <dbReference type="ARBA" id="ARBA00022989"/>
    </source>
</evidence>
<comment type="similarity">
    <text evidence="5">Belongs to the ATG27 family.</text>
</comment>
<gene>
    <name evidence="22" type="ORF">PHLCEN_2v2886</name>
</gene>
<dbReference type="PANTHER" id="PTHR15071">
    <property type="entry name" value="MANNOSE-6-PHOSPHATE RECEPTOR FAMILY MEMBER"/>
    <property type="match status" value="1"/>
</dbReference>
<evidence type="ECO:0000259" key="21">
    <source>
        <dbReference type="PROSITE" id="PS51914"/>
    </source>
</evidence>
<reference evidence="22 23" key="1">
    <citation type="submission" date="2018-02" db="EMBL/GenBank/DDBJ databases">
        <title>Genome sequence of the basidiomycete white-rot fungus Phlebia centrifuga.</title>
        <authorList>
            <person name="Granchi Z."/>
            <person name="Peng M."/>
            <person name="de Vries R.P."/>
            <person name="Hilden K."/>
            <person name="Makela M.R."/>
            <person name="Grigoriev I."/>
            <person name="Riley R."/>
        </authorList>
    </citation>
    <scope>NUCLEOTIDE SEQUENCE [LARGE SCALE GENOMIC DNA]</scope>
    <source>
        <strain evidence="22 23">FBCC195</strain>
    </source>
</reference>
<dbReference type="PANTHER" id="PTHR15071:SF0">
    <property type="entry name" value="MANNOSE 6-PHOSPHATE RECEPTOR-LIKE PROTEIN 1"/>
    <property type="match status" value="1"/>
</dbReference>
<keyword evidence="13" id="KW-0333">Golgi apparatus</keyword>
<feature type="signal peptide" evidence="20">
    <location>
        <begin position="1"/>
        <end position="24"/>
    </location>
</feature>
<dbReference type="InterPro" id="IPR018939">
    <property type="entry name" value="Autophagy-rel_prot_27"/>
</dbReference>
<keyword evidence="16" id="KW-1015">Disulfide bond</keyword>
<dbReference type="InterPro" id="IPR044865">
    <property type="entry name" value="MRH_dom"/>
</dbReference>
<feature type="compositionally biased region" description="Acidic residues" evidence="18">
    <location>
        <begin position="284"/>
        <end position="294"/>
    </location>
</feature>
<dbReference type="GO" id="GO:0000139">
    <property type="term" value="C:Golgi membrane"/>
    <property type="evidence" value="ECO:0007669"/>
    <property type="project" value="UniProtKB-SubCell"/>
</dbReference>
<proteinExistence type="inferred from homology"/>
<keyword evidence="8 19" id="KW-0812">Transmembrane</keyword>
<comment type="caution">
    <text evidence="22">The sequence shown here is derived from an EMBL/GenBank/DDBJ whole genome shotgun (WGS) entry which is preliminary data.</text>
</comment>
<dbReference type="Pfam" id="PF09451">
    <property type="entry name" value="ATG27"/>
    <property type="match status" value="1"/>
</dbReference>
<protein>
    <recommendedName>
        <fullName evidence="6">Autophagy-related protein 27</fullName>
    </recommendedName>
</protein>
<keyword evidence="10" id="KW-0653">Protein transport</keyword>
<evidence type="ECO:0000256" key="4">
    <source>
        <dbReference type="ARBA" id="ARBA00004614"/>
    </source>
</evidence>
<dbReference type="Proteomes" id="UP000186601">
    <property type="component" value="Unassembled WGS sequence"/>
</dbReference>
<evidence type="ECO:0000256" key="6">
    <source>
        <dbReference type="ARBA" id="ARBA00013776"/>
    </source>
</evidence>
<evidence type="ECO:0000256" key="5">
    <source>
        <dbReference type="ARBA" id="ARBA00005363"/>
    </source>
</evidence>
<evidence type="ECO:0000256" key="18">
    <source>
        <dbReference type="SAM" id="MobiDB-lite"/>
    </source>
</evidence>
<keyword evidence="12" id="KW-0072">Autophagy</keyword>
<accession>A0A2R6RIB0</accession>
<dbReference type="PROSITE" id="PS51914">
    <property type="entry name" value="MRH"/>
    <property type="match status" value="1"/>
</dbReference>
<dbReference type="OrthoDB" id="4504960at2759"/>
<evidence type="ECO:0000256" key="20">
    <source>
        <dbReference type="SAM" id="SignalP"/>
    </source>
</evidence>
<dbReference type="Gene3D" id="2.70.130.10">
    <property type="entry name" value="Mannose-6-phosphate receptor binding domain"/>
    <property type="match status" value="1"/>
</dbReference>
<feature type="region of interest" description="Disordered" evidence="18">
    <location>
        <begin position="270"/>
        <end position="311"/>
    </location>
</feature>
<evidence type="ECO:0000256" key="15">
    <source>
        <dbReference type="ARBA" id="ARBA00023136"/>
    </source>
</evidence>
<dbReference type="EMBL" id="MLYV02000256">
    <property type="protein sequence ID" value="PSS29738.1"/>
    <property type="molecule type" value="Genomic_DNA"/>
</dbReference>
<dbReference type="GO" id="GO:0007034">
    <property type="term" value="P:vacuolar transport"/>
    <property type="evidence" value="ECO:0007669"/>
    <property type="project" value="TreeGrafter"/>
</dbReference>
<keyword evidence="11 19" id="KW-1133">Transmembrane helix</keyword>
<sequence length="311" mass="34233">MPQTLRLWPFMLLALCLLTSKTRAEDDPCTVRDGDRFYDLSPLKAKKDYVFRSPEGQEYMINVCSPVTTETWAMKVDDPDNVGGFTRGEHGDFSLGYSNTTLTVRDGHPAITMSNGSPCPTHVHMHAATTIQFKCDTSVFGAGEPVLIAQLPPPDSASCYFFFEWKTHVACPTQARGGGWGIIAILATIAGVLFLVYIAAGVLYNYFILDRRGVDVIPRYSLFSLKDTVQFFRRCVERVKDRSSGALHFGNGGGGWGRRDGSYSGLAGSREEEAGMLSGPPGFLDEDDEEDPEEHENNRPQGIDSSGVIRL</sequence>
<evidence type="ECO:0000256" key="2">
    <source>
        <dbReference type="ARBA" id="ARBA00004358"/>
    </source>
</evidence>
<dbReference type="GO" id="GO:0005770">
    <property type="term" value="C:late endosome"/>
    <property type="evidence" value="ECO:0007669"/>
    <property type="project" value="TreeGrafter"/>
</dbReference>
<keyword evidence="23" id="KW-1185">Reference proteome</keyword>
<keyword evidence="7" id="KW-0813">Transport</keyword>
<comment type="subcellular location">
    <subcellularLocation>
        <location evidence="2">Cytoplasmic vesicle membrane</location>
        <topology evidence="2">Single-pass type I membrane protein</topology>
    </subcellularLocation>
    <subcellularLocation>
        <location evidence="4">Golgi apparatus membrane</location>
        <topology evidence="4">Single-pass type I membrane protein</topology>
    </subcellularLocation>
    <subcellularLocation>
        <location evidence="1">Mitochondrion membrane</location>
        <topology evidence="1">Single-pass membrane protein</topology>
    </subcellularLocation>
    <subcellularLocation>
        <location evidence="3">Preautophagosomal structure membrane</location>
        <topology evidence="3">Single-pass type I membrane protein</topology>
    </subcellularLocation>
</comment>
<evidence type="ECO:0000256" key="1">
    <source>
        <dbReference type="ARBA" id="ARBA00004304"/>
    </source>
</evidence>
<evidence type="ECO:0000256" key="12">
    <source>
        <dbReference type="ARBA" id="ARBA00023006"/>
    </source>
</evidence>
<name>A0A2R6RIB0_9APHY</name>
<evidence type="ECO:0000256" key="10">
    <source>
        <dbReference type="ARBA" id="ARBA00022927"/>
    </source>
</evidence>
<evidence type="ECO:0000256" key="13">
    <source>
        <dbReference type="ARBA" id="ARBA00023034"/>
    </source>
</evidence>
<evidence type="ECO:0000313" key="22">
    <source>
        <dbReference type="EMBL" id="PSS29738.1"/>
    </source>
</evidence>
<evidence type="ECO:0000256" key="3">
    <source>
        <dbReference type="ARBA" id="ARBA00004472"/>
    </source>
</evidence>
<keyword evidence="17" id="KW-0968">Cytoplasmic vesicle</keyword>
<feature type="domain" description="MRH" evidence="21">
    <location>
        <begin position="27"/>
        <end position="173"/>
    </location>
</feature>
<evidence type="ECO:0000313" key="23">
    <source>
        <dbReference type="Proteomes" id="UP000186601"/>
    </source>
</evidence>
<dbReference type="STRING" id="98765.A0A2R6RIB0"/>
<evidence type="ECO:0000256" key="14">
    <source>
        <dbReference type="ARBA" id="ARBA00023128"/>
    </source>
</evidence>
<dbReference type="SUPFAM" id="SSF50911">
    <property type="entry name" value="Mannose 6-phosphate receptor domain"/>
    <property type="match status" value="1"/>
</dbReference>
<feature type="transmembrane region" description="Helical" evidence="19">
    <location>
        <begin position="180"/>
        <end position="204"/>
    </location>
</feature>
<feature type="chain" id="PRO_5015303237" description="Autophagy-related protein 27" evidence="20">
    <location>
        <begin position="25"/>
        <end position="311"/>
    </location>
</feature>
<dbReference type="GO" id="GO:0010008">
    <property type="term" value="C:endosome membrane"/>
    <property type="evidence" value="ECO:0007669"/>
    <property type="project" value="UniProtKB-SubCell"/>
</dbReference>
<dbReference type="SMART" id="SM01404">
    <property type="entry name" value="CIMR"/>
    <property type="match status" value="1"/>
</dbReference>
<keyword evidence="15 19" id="KW-0472">Membrane</keyword>
<evidence type="ECO:0000256" key="16">
    <source>
        <dbReference type="ARBA" id="ARBA00023157"/>
    </source>
</evidence>
<evidence type="ECO:0000256" key="9">
    <source>
        <dbReference type="ARBA" id="ARBA00022729"/>
    </source>
</evidence>
<dbReference type="AlphaFoldDB" id="A0A2R6RIB0"/>
<evidence type="ECO:0000256" key="17">
    <source>
        <dbReference type="ARBA" id="ARBA00023329"/>
    </source>
</evidence>
<evidence type="ECO:0000256" key="7">
    <source>
        <dbReference type="ARBA" id="ARBA00022448"/>
    </source>
</evidence>
<dbReference type="InterPro" id="IPR009011">
    <property type="entry name" value="Man6P_isomerase_rcpt-bd_dom_sf"/>
</dbReference>
<organism evidence="22 23">
    <name type="scientific">Hermanssonia centrifuga</name>
    <dbReference type="NCBI Taxonomy" id="98765"/>
    <lineage>
        <taxon>Eukaryota</taxon>
        <taxon>Fungi</taxon>
        <taxon>Dikarya</taxon>
        <taxon>Basidiomycota</taxon>
        <taxon>Agaricomycotina</taxon>
        <taxon>Agaricomycetes</taxon>
        <taxon>Polyporales</taxon>
        <taxon>Meruliaceae</taxon>
        <taxon>Hermanssonia</taxon>
    </lineage>
</organism>
<keyword evidence="9 20" id="KW-0732">Signal</keyword>